<dbReference type="Gene3D" id="3.90.330.10">
    <property type="entry name" value="Nitrile hydratase alpha /Thiocyanate hydrolase gamma"/>
    <property type="match status" value="2"/>
</dbReference>
<feature type="domain" description="Nitrile hydratase alpha/Thiocyanate hydrolase gamma" evidence="2">
    <location>
        <begin position="6"/>
        <end position="58"/>
    </location>
</feature>
<dbReference type="GO" id="GO:0003824">
    <property type="term" value="F:catalytic activity"/>
    <property type="evidence" value="ECO:0007669"/>
    <property type="project" value="InterPro"/>
</dbReference>
<evidence type="ECO:0000259" key="2">
    <source>
        <dbReference type="Pfam" id="PF02979"/>
    </source>
</evidence>
<gene>
    <name evidence="3" type="ORF">IDH44_07030</name>
</gene>
<reference evidence="3" key="1">
    <citation type="submission" date="2020-09" db="EMBL/GenBank/DDBJ databases">
        <title>A novel bacterium of genus Paenibacillus, isolated from South China Sea.</title>
        <authorList>
            <person name="Huang H."/>
            <person name="Mo K."/>
            <person name="Hu Y."/>
        </authorList>
    </citation>
    <scope>NUCLEOTIDE SEQUENCE</scope>
    <source>
        <strain evidence="3">IB182496</strain>
    </source>
</reference>
<evidence type="ECO:0000256" key="1">
    <source>
        <dbReference type="ARBA" id="ARBA00022723"/>
    </source>
</evidence>
<dbReference type="InterPro" id="IPR004232">
    <property type="entry name" value="CN_Hdrtase_a/SCN_Hdrlase_g"/>
</dbReference>
<name>A0A927GRR0_9BACL</name>
<accession>A0A927GRR0</accession>
<dbReference type="AlphaFoldDB" id="A0A927GRR0"/>
<keyword evidence="4" id="KW-1185">Reference proteome</keyword>
<dbReference type="RefSeq" id="WP_190916065.1">
    <property type="nucleotide sequence ID" value="NZ_JACXIZ010000013.1"/>
</dbReference>
<dbReference type="Pfam" id="PF02979">
    <property type="entry name" value="NHase_alpha"/>
    <property type="match status" value="1"/>
</dbReference>
<dbReference type="InterPro" id="IPR022513">
    <property type="entry name" value="TOMM_pelo"/>
</dbReference>
<organism evidence="3 4">
    <name type="scientific">Paenibacillus sabuli</name>
    <dbReference type="NCBI Taxonomy" id="2772509"/>
    <lineage>
        <taxon>Bacteria</taxon>
        <taxon>Bacillati</taxon>
        <taxon>Bacillota</taxon>
        <taxon>Bacilli</taxon>
        <taxon>Bacillales</taxon>
        <taxon>Paenibacillaceae</taxon>
        <taxon>Paenibacillus</taxon>
    </lineage>
</organism>
<sequence>METLRAQIIKKAWTDAAFKQQLLSDPKKALKDEFDVDVPAAYTVTTVEETPTHYYLVIPPNPEDVANSNLSPNAVW</sequence>
<keyword evidence="1" id="KW-0479">Metal-binding</keyword>
<dbReference type="EMBL" id="JACXIZ010000013">
    <property type="protein sequence ID" value="MBD2844937.1"/>
    <property type="molecule type" value="Genomic_DNA"/>
</dbReference>
<comment type="caution">
    <text evidence="3">The sequence shown here is derived from an EMBL/GenBank/DDBJ whole genome shotgun (WGS) entry which is preliminary data.</text>
</comment>
<evidence type="ECO:0000313" key="4">
    <source>
        <dbReference type="Proteomes" id="UP000621560"/>
    </source>
</evidence>
<evidence type="ECO:0000313" key="3">
    <source>
        <dbReference type="EMBL" id="MBD2844937.1"/>
    </source>
</evidence>
<dbReference type="InterPro" id="IPR036648">
    <property type="entry name" value="CN_Hdrase_a/SCN_Hdrase_g_sf"/>
</dbReference>
<dbReference type="NCBIfam" id="TIGR03793">
    <property type="entry name" value="leader_NHLP"/>
    <property type="match status" value="1"/>
</dbReference>
<proteinExistence type="predicted"/>
<protein>
    <submittedName>
        <fullName evidence="3">NHLP leader peptide family natural product</fullName>
    </submittedName>
</protein>
<dbReference type="Proteomes" id="UP000621560">
    <property type="component" value="Unassembled WGS sequence"/>
</dbReference>
<dbReference type="SUPFAM" id="SSF56209">
    <property type="entry name" value="Nitrile hydratase alpha chain"/>
    <property type="match status" value="1"/>
</dbReference>
<dbReference type="GO" id="GO:0046914">
    <property type="term" value="F:transition metal ion binding"/>
    <property type="evidence" value="ECO:0007669"/>
    <property type="project" value="InterPro"/>
</dbReference>